<comment type="caution">
    <text evidence="1">The sequence shown here is derived from an EMBL/GenBank/DDBJ whole genome shotgun (WGS) entry which is preliminary data.</text>
</comment>
<organism evidence="1 2">
    <name type="scientific">Coniosporium uncinatum</name>
    <dbReference type="NCBI Taxonomy" id="93489"/>
    <lineage>
        <taxon>Eukaryota</taxon>
        <taxon>Fungi</taxon>
        <taxon>Dikarya</taxon>
        <taxon>Ascomycota</taxon>
        <taxon>Pezizomycotina</taxon>
        <taxon>Dothideomycetes</taxon>
        <taxon>Dothideomycetes incertae sedis</taxon>
        <taxon>Coniosporium</taxon>
    </lineage>
</organism>
<feature type="non-terminal residue" evidence="1">
    <location>
        <position position="1"/>
    </location>
</feature>
<dbReference type="Proteomes" id="UP001186974">
    <property type="component" value="Unassembled WGS sequence"/>
</dbReference>
<proteinExistence type="predicted"/>
<keyword evidence="2" id="KW-1185">Reference proteome</keyword>
<name>A0ACC3CZT2_9PEZI</name>
<gene>
    <name evidence="1" type="ORF">LTS18_010109</name>
</gene>
<accession>A0ACC3CZT2</accession>
<sequence>RLMPDAALHKEMAVGPPPRGHPAERGPNGLPIPRKSQDQSYAPQKQQQQKQQHQIPRKSVDSAVHTQPPRQSVEFAHKAMPQTLQQTQGRHTPWPSADDYGSAPVATGSRQQQQPHSRGALPPQKQQRYYQRQPTSQSQHHQQPRQGLGVVGPEGRPVRRQFRGSMYGEEDEGSPQLGQVESPHSGQTGYSYEEDENEKPQKKGWGSWGKGARVQGAGKRPGWMSWK</sequence>
<dbReference type="EMBL" id="JAWDJW010009130">
    <property type="protein sequence ID" value="KAK3059760.1"/>
    <property type="molecule type" value="Genomic_DNA"/>
</dbReference>
<evidence type="ECO:0000313" key="1">
    <source>
        <dbReference type="EMBL" id="KAK3059760.1"/>
    </source>
</evidence>
<reference evidence="1" key="1">
    <citation type="submission" date="2024-09" db="EMBL/GenBank/DDBJ databases">
        <title>Black Yeasts Isolated from many extreme environments.</title>
        <authorList>
            <person name="Coleine C."/>
            <person name="Stajich J.E."/>
            <person name="Selbmann L."/>
        </authorList>
    </citation>
    <scope>NUCLEOTIDE SEQUENCE</scope>
    <source>
        <strain evidence="1">CCFEE 5737</strain>
    </source>
</reference>
<evidence type="ECO:0000313" key="2">
    <source>
        <dbReference type="Proteomes" id="UP001186974"/>
    </source>
</evidence>
<protein>
    <submittedName>
        <fullName evidence="1">Uncharacterized protein</fullName>
    </submittedName>
</protein>